<gene>
    <name evidence="1" type="ORF">YA0849_27340</name>
</gene>
<feature type="non-terminal residue" evidence="1">
    <location>
        <position position="1"/>
    </location>
</feature>
<evidence type="ECO:0000313" key="1">
    <source>
        <dbReference type="EMBL" id="MBI6652698.1"/>
    </source>
</evidence>
<evidence type="ECO:0000313" key="2">
    <source>
        <dbReference type="Proteomes" id="UP000614123"/>
    </source>
</evidence>
<accession>A0ABS0VMD6</accession>
<organism evidence="1 2">
    <name type="scientific">Pseudomonas veronii</name>
    <dbReference type="NCBI Taxonomy" id="76761"/>
    <lineage>
        <taxon>Bacteria</taxon>
        <taxon>Pseudomonadati</taxon>
        <taxon>Pseudomonadota</taxon>
        <taxon>Gammaproteobacteria</taxon>
        <taxon>Pseudomonadales</taxon>
        <taxon>Pseudomonadaceae</taxon>
        <taxon>Pseudomonas</taxon>
    </lineage>
</organism>
<dbReference type="EMBL" id="JAEILD010000169">
    <property type="protein sequence ID" value="MBI6652698.1"/>
    <property type="molecule type" value="Genomic_DNA"/>
</dbReference>
<reference evidence="1 2" key="1">
    <citation type="submission" date="2020-12" db="EMBL/GenBank/DDBJ databases">
        <title>Comparative genomic insights into the epidemiology and virulence of plant pathogenic Pseudomonads from Turkey.</title>
        <authorList>
            <person name="Dillon M."/>
            <person name="Ruiz-Bedoya T."/>
            <person name="Bendalovic-Torma C."/>
            <person name="Guttman K.M."/>
            <person name="Kwak H."/>
            <person name="Middleton M.A."/>
            <person name="Wang P.W."/>
            <person name="Horuz S."/>
            <person name="Aysan Y."/>
            <person name="Guttman D.S."/>
        </authorList>
    </citation>
    <scope>NUCLEOTIDE SEQUENCE [LARGE SCALE GENOMIC DNA]</scope>
    <source>
        <strain evidence="1 2">S4_EA_3a</strain>
    </source>
</reference>
<dbReference type="Proteomes" id="UP000614123">
    <property type="component" value="Unassembled WGS sequence"/>
</dbReference>
<proteinExistence type="predicted"/>
<comment type="caution">
    <text evidence="1">The sequence shown here is derived from an EMBL/GenBank/DDBJ whole genome shotgun (WGS) entry which is preliminary data.</text>
</comment>
<keyword evidence="2" id="KW-1185">Reference proteome</keyword>
<sequence length="56" mass="6361">FFRVSLKDYDKLVVAINNETVELEVLAYKQERLIATETINRPKRQGALGGSIKLPD</sequence>
<protein>
    <submittedName>
        <fullName evidence="1">Rubredoxin-NAD(+) reductase</fullName>
    </submittedName>
</protein>
<name>A0ABS0VMD6_PSEVE</name>